<feature type="signal peptide" evidence="1">
    <location>
        <begin position="1"/>
        <end position="19"/>
    </location>
</feature>
<dbReference type="Proteomes" id="UP000193144">
    <property type="component" value="Unassembled WGS sequence"/>
</dbReference>
<evidence type="ECO:0000313" key="2">
    <source>
        <dbReference type="EMBL" id="ORY18139.1"/>
    </source>
</evidence>
<keyword evidence="1" id="KW-0732">Signal</keyword>
<reference evidence="2 3" key="1">
    <citation type="submission" date="2016-07" db="EMBL/GenBank/DDBJ databases">
        <title>Pervasive Adenine N6-methylation of Active Genes in Fungi.</title>
        <authorList>
            <consortium name="DOE Joint Genome Institute"/>
            <person name="Mondo S.J."/>
            <person name="Dannebaum R.O."/>
            <person name="Kuo R.C."/>
            <person name="Labutti K."/>
            <person name="Haridas S."/>
            <person name="Kuo A."/>
            <person name="Salamov A."/>
            <person name="Ahrendt S.R."/>
            <person name="Lipzen A."/>
            <person name="Sullivan W."/>
            <person name="Andreopoulos W.B."/>
            <person name="Clum A."/>
            <person name="Lindquist E."/>
            <person name="Daum C."/>
            <person name="Ramamoorthy G.K."/>
            <person name="Gryganskyi A."/>
            <person name="Culley D."/>
            <person name="Magnuson J.K."/>
            <person name="James T.Y."/>
            <person name="O'Malley M.A."/>
            <person name="Stajich J.E."/>
            <person name="Spatafora J.W."/>
            <person name="Visel A."/>
            <person name="Grigoriev I.V."/>
        </authorList>
    </citation>
    <scope>NUCLEOTIDE SEQUENCE [LARGE SCALE GENOMIC DNA]</scope>
    <source>
        <strain evidence="2 3">CBS 115471</strain>
    </source>
</reference>
<organism evidence="2 3">
    <name type="scientific">Clohesyomyces aquaticus</name>
    <dbReference type="NCBI Taxonomy" id="1231657"/>
    <lineage>
        <taxon>Eukaryota</taxon>
        <taxon>Fungi</taxon>
        <taxon>Dikarya</taxon>
        <taxon>Ascomycota</taxon>
        <taxon>Pezizomycotina</taxon>
        <taxon>Dothideomycetes</taxon>
        <taxon>Pleosporomycetidae</taxon>
        <taxon>Pleosporales</taxon>
        <taxon>Lindgomycetaceae</taxon>
        <taxon>Clohesyomyces</taxon>
    </lineage>
</organism>
<evidence type="ECO:0000313" key="3">
    <source>
        <dbReference type="Proteomes" id="UP000193144"/>
    </source>
</evidence>
<name>A0A1Y2A6L9_9PLEO</name>
<dbReference type="OrthoDB" id="2153847at2759"/>
<dbReference type="AlphaFoldDB" id="A0A1Y2A6L9"/>
<feature type="chain" id="PRO_5012756490" evidence="1">
    <location>
        <begin position="20"/>
        <end position="324"/>
    </location>
</feature>
<accession>A0A1Y2A6L9</accession>
<proteinExistence type="predicted"/>
<sequence length="324" mass="34771">MYTITILSTLVLLVQISTASVIPRADSLFGTCSDPTIIIVQNEDGMVGPGFKAHNTNDFPHGPSDTITAITDIICSRLQNFCHAPANTITTCTNAATAVKGKTGQEAADAFNNAITATTPTATSSAKPSPATPTALVTPKINVVLSSSTVDFEDEHEYMDPRWWFDNKIVATGDPAICNEGPVRMPHGYYITFTCAGADSRMLPLMRAQLNAMVEATIDNSTAKDEERIFKHWVHEKWGPDYTTEYWKTTTWPASAHIEAALDIPGVGGALSGNIRYTITKGNPGSCKICSFLSTSGTTSAAGTKMAEVALEWGTNLNFPKTVQ</sequence>
<keyword evidence="3" id="KW-1185">Reference proteome</keyword>
<evidence type="ECO:0000256" key="1">
    <source>
        <dbReference type="SAM" id="SignalP"/>
    </source>
</evidence>
<dbReference type="EMBL" id="MCFA01000008">
    <property type="protein sequence ID" value="ORY18139.1"/>
    <property type="molecule type" value="Genomic_DNA"/>
</dbReference>
<protein>
    <submittedName>
        <fullName evidence="2">Uncharacterized protein</fullName>
    </submittedName>
</protein>
<comment type="caution">
    <text evidence="2">The sequence shown here is derived from an EMBL/GenBank/DDBJ whole genome shotgun (WGS) entry which is preliminary data.</text>
</comment>
<dbReference type="STRING" id="1231657.A0A1Y2A6L9"/>
<gene>
    <name evidence="2" type="ORF">BCR34DRAFT_670914</name>
</gene>